<evidence type="ECO:0000313" key="2">
    <source>
        <dbReference type="EMBL" id="UOQ86246.1"/>
    </source>
</evidence>
<sequence length="196" mass="22547">MSIEIVRASDLGEVYRKRISEIFVDGFGHELTFFTQDKQRLAQALEHMFNLNVFYCALVEGEMAGITACTDSFEQSVTLDKRKIMKHLGLFKGMIAYKFLKPEFEKQPVLTGSKLASVEFVATASAYRKKGIATALLQYVQKLSPYQQYILEVANVNLRAIQLYQQLGFKEFKRIKPKHSKKSGIDYLIYMKYDSK</sequence>
<keyword evidence="3" id="KW-1185">Reference proteome</keyword>
<evidence type="ECO:0000259" key="1">
    <source>
        <dbReference type="PROSITE" id="PS51186"/>
    </source>
</evidence>
<accession>A0ABY4GPC7</accession>
<dbReference type="RefSeq" id="WP_244746566.1">
    <property type="nucleotide sequence ID" value="NZ_CP095071.1"/>
</dbReference>
<dbReference type="SUPFAM" id="SSF55729">
    <property type="entry name" value="Acyl-CoA N-acyltransferases (Nat)"/>
    <property type="match status" value="1"/>
</dbReference>
<dbReference type="PROSITE" id="PS51186">
    <property type="entry name" value="GNAT"/>
    <property type="match status" value="1"/>
</dbReference>
<name>A0ABY4GPC7_9BACI</name>
<dbReference type="Gene3D" id="3.40.630.30">
    <property type="match status" value="1"/>
</dbReference>
<organism evidence="2 3">
    <name type="scientific">Gracilibacillus salinarum</name>
    <dbReference type="NCBI Taxonomy" id="2932255"/>
    <lineage>
        <taxon>Bacteria</taxon>
        <taxon>Bacillati</taxon>
        <taxon>Bacillota</taxon>
        <taxon>Bacilli</taxon>
        <taxon>Bacillales</taxon>
        <taxon>Bacillaceae</taxon>
        <taxon>Gracilibacillus</taxon>
    </lineage>
</organism>
<feature type="domain" description="N-acetyltransferase" evidence="1">
    <location>
        <begin position="6"/>
        <end position="192"/>
    </location>
</feature>
<dbReference type="InterPro" id="IPR016181">
    <property type="entry name" value="Acyl_CoA_acyltransferase"/>
</dbReference>
<evidence type="ECO:0000313" key="3">
    <source>
        <dbReference type="Proteomes" id="UP000831537"/>
    </source>
</evidence>
<dbReference type="Pfam" id="PF00583">
    <property type="entry name" value="Acetyltransf_1"/>
    <property type="match status" value="1"/>
</dbReference>
<dbReference type="Proteomes" id="UP000831537">
    <property type="component" value="Chromosome"/>
</dbReference>
<proteinExistence type="predicted"/>
<dbReference type="EMBL" id="CP095071">
    <property type="protein sequence ID" value="UOQ86246.1"/>
    <property type="molecule type" value="Genomic_DNA"/>
</dbReference>
<reference evidence="2 3" key="1">
    <citation type="submission" date="2022-04" db="EMBL/GenBank/DDBJ databases">
        <title>Gracilibacillus sp. isolated from saltern.</title>
        <authorList>
            <person name="Won M."/>
            <person name="Lee C.-M."/>
            <person name="Woen H.-Y."/>
            <person name="Kwon S.-W."/>
        </authorList>
    </citation>
    <scope>NUCLEOTIDE SEQUENCE [LARGE SCALE GENOMIC DNA]</scope>
    <source>
        <strain evidence="2 3">SSPM10-3</strain>
    </source>
</reference>
<dbReference type="InterPro" id="IPR000182">
    <property type="entry name" value="GNAT_dom"/>
</dbReference>
<gene>
    <name evidence="2" type="ORF">MUN87_04965</name>
</gene>
<protein>
    <submittedName>
        <fullName evidence="2">GNAT family N-acetyltransferase</fullName>
    </submittedName>
</protein>